<organism evidence="9">
    <name type="scientific">marine sediment metagenome</name>
    <dbReference type="NCBI Taxonomy" id="412755"/>
    <lineage>
        <taxon>unclassified sequences</taxon>
        <taxon>metagenomes</taxon>
        <taxon>ecological metagenomes</taxon>
    </lineage>
</organism>
<proteinExistence type="predicted"/>
<evidence type="ECO:0000313" key="9">
    <source>
        <dbReference type="EMBL" id="GAF94160.1"/>
    </source>
</evidence>
<gene>
    <name evidence="9" type="ORF">S01H1_28011</name>
</gene>
<dbReference type="InterPro" id="IPR020846">
    <property type="entry name" value="MFS_dom"/>
</dbReference>
<dbReference type="InterPro" id="IPR011701">
    <property type="entry name" value="MFS"/>
</dbReference>
<dbReference type="InterPro" id="IPR036259">
    <property type="entry name" value="MFS_trans_sf"/>
</dbReference>
<feature type="transmembrane region" description="Helical" evidence="7">
    <location>
        <begin position="95"/>
        <end position="113"/>
    </location>
</feature>
<evidence type="ECO:0000256" key="6">
    <source>
        <dbReference type="ARBA" id="ARBA00023136"/>
    </source>
</evidence>
<dbReference type="AlphaFoldDB" id="X0V0H5"/>
<keyword evidence="5 7" id="KW-1133">Transmembrane helix</keyword>
<dbReference type="GO" id="GO:0005886">
    <property type="term" value="C:plasma membrane"/>
    <property type="evidence" value="ECO:0007669"/>
    <property type="project" value="UniProtKB-SubCell"/>
</dbReference>
<feature type="non-terminal residue" evidence="9">
    <location>
        <position position="241"/>
    </location>
</feature>
<accession>X0V0H5</accession>
<evidence type="ECO:0000256" key="3">
    <source>
        <dbReference type="ARBA" id="ARBA00022475"/>
    </source>
</evidence>
<comment type="subcellular location">
    <subcellularLocation>
        <location evidence="1">Cell membrane</location>
        <topology evidence="1">Multi-pass membrane protein</topology>
    </subcellularLocation>
</comment>
<dbReference type="GO" id="GO:0022857">
    <property type="term" value="F:transmembrane transporter activity"/>
    <property type="evidence" value="ECO:0007669"/>
    <property type="project" value="InterPro"/>
</dbReference>
<evidence type="ECO:0000256" key="7">
    <source>
        <dbReference type="SAM" id="Phobius"/>
    </source>
</evidence>
<feature type="transmembrane region" description="Helical" evidence="7">
    <location>
        <begin position="68"/>
        <end position="88"/>
    </location>
</feature>
<dbReference type="InterPro" id="IPR050171">
    <property type="entry name" value="MFS_Transporters"/>
</dbReference>
<keyword evidence="2" id="KW-0813">Transport</keyword>
<name>X0V0H5_9ZZZZ</name>
<dbReference type="PANTHER" id="PTHR23517">
    <property type="entry name" value="RESISTANCE PROTEIN MDTM, PUTATIVE-RELATED-RELATED"/>
    <property type="match status" value="1"/>
</dbReference>
<keyword evidence="4 7" id="KW-0812">Transmembrane</keyword>
<dbReference type="Gene3D" id="1.20.1250.20">
    <property type="entry name" value="MFS general substrate transporter like domains"/>
    <property type="match status" value="1"/>
</dbReference>
<evidence type="ECO:0000256" key="5">
    <source>
        <dbReference type="ARBA" id="ARBA00022989"/>
    </source>
</evidence>
<evidence type="ECO:0000256" key="2">
    <source>
        <dbReference type="ARBA" id="ARBA00022448"/>
    </source>
</evidence>
<keyword evidence="6 7" id="KW-0472">Membrane</keyword>
<feature type="transmembrane region" description="Helical" evidence="7">
    <location>
        <begin position="119"/>
        <end position="139"/>
    </location>
</feature>
<evidence type="ECO:0000259" key="8">
    <source>
        <dbReference type="PROSITE" id="PS50850"/>
    </source>
</evidence>
<dbReference type="EMBL" id="BARS01017095">
    <property type="protein sequence ID" value="GAF94160.1"/>
    <property type="molecule type" value="Genomic_DNA"/>
</dbReference>
<keyword evidence="3" id="KW-1003">Cell membrane</keyword>
<feature type="domain" description="Major facilitator superfamily (MFS) profile" evidence="8">
    <location>
        <begin position="28"/>
        <end position="241"/>
    </location>
</feature>
<sequence length="241" mass="26087">MSSPHPFDPSAELRTGLAQGRSRTLRHTAVFTITLLAIEFLDEFVFGAREAAWPLIRTDLGLSYAQVGLLLGLPSVVSGLVEPFLGILGDIWRRYVLVLGGGVVFALALLLTAQSQDFLVLLISFILFYPASGAFVTLLQATLMDTDPARHEQNMARWTFAGSLGVVAGPIALGAAATLGLGWRGLFLLFAGLTLIPLAMMCRFRFAIGQRESAKTGFKAGLVDALRALRRGEVLRWLTLL</sequence>
<dbReference type="PANTHER" id="PTHR23517:SF3">
    <property type="entry name" value="INTEGRAL MEMBRANE TRANSPORT PROTEIN"/>
    <property type="match status" value="1"/>
</dbReference>
<feature type="transmembrane region" description="Helical" evidence="7">
    <location>
        <begin position="187"/>
        <end position="206"/>
    </location>
</feature>
<evidence type="ECO:0000256" key="1">
    <source>
        <dbReference type="ARBA" id="ARBA00004651"/>
    </source>
</evidence>
<reference evidence="9" key="1">
    <citation type="journal article" date="2014" name="Front. Microbiol.">
        <title>High frequency of phylogenetically diverse reductive dehalogenase-homologous genes in deep subseafloor sedimentary metagenomes.</title>
        <authorList>
            <person name="Kawai M."/>
            <person name="Futagami T."/>
            <person name="Toyoda A."/>
            <person name="Takaki Y."/>
            <person name="Nishi S."/>
            <person name="Hori S."/>
            <person name="Arai W."/>
            <person name="Tsubouchi T."/>
            <person name="Morono Y."/>
            <person name="Uchiyama I."/>
            <person name="Ito T."/>
            <person name="Fujiyama A."/>
            <person name="Inagaki F."/>
            <person name="Takami H."/>
        </authorList>
    </citation>
    <scope>NUCLEOTIDE SEQUENCE</scope>
    <source>
        <strain evidence="9">Expedition CK06-06</strain>
    </source>
</reference>
<protein>
    <recommendedName>
        <fullName evidence="8">Major facilitator superfamily (MFS) profile domain-containing protein</fullName>
    </recommendedName>
</protein>
<feature type="transmembrane region" description="Helical" evidence="7">
    <location>
        <begin position="160"/>
        <end position="181"/>
    </location>
</feature>
<comment type="caution">
    <text evidence="9">The sequence shown here is derived from an EMBL/GenBank/DDBJ whole genome shotgun (WGS) entry which is preliminary data.</text>
</comment>
<dbReference type="SUPFAM" id="SSF103473">
    <property type="entry name" value="MFS general substrate transporter"/>
    <property type="match status" value="1"/>
</dbReference>
<evidence type="ECO:0000256" key="4">
    <source>
        <dbReference type="ARBA" id="ARBA00022692"/>
    </source>
</evidence>
<dbReference type="PROSITE" id="PS50850">
    <property type="entry name" value="MFS"/>
    <property type="match status" value="1"/>
</dbReference>
<dbReference type="Pfam" id="PF07690">
    <property type="entry name" value="MFS_1"/>
    <property type="match status" value="1"/>
</dbReference>